<feature type="transmembrane region" description="Helical" evidence="1">
    <location>
        <begin position="58"/>
        <end position="77"/>
    </location>
</feature>
<dbReference type="PANTHER" id="PTHR28029:SF1">
    <property type="entry name" value="PROTEIN ILM1"/>
    <property type="match status" value="1"/>
</dbReference>
<dbReference type="AlphaFoldDB" id="A0AAN9U6F8"/>
<dbReference type="Pfam" id="PF10311">
    <property type="entry name" value="Ilm1"/>
    <property type="match status" value="1"/>
</dbReference>
<feature type="transmembrane region" description="Helical" evidence="1">
    <location>
        <begin position="152"/>
        <end position="171"/>
    </location>
</feature>
<organism evidence="2 3">
    <name type="scientific">Cytospora paraplurivora</name>
    <dbReference type="NCBI Taxonomy" id="2898453"/>
    <lineage>
        <taxon>Eukaryota</taxon>
        <taxon>Fungi</taxon>
        <taxon>Dikarya</taxon>
        <taxon>Ascomycota</taxon>
        <taxon>Pezizomycotina</taxon>
        <taxon>Sordariomycetes</taxon>
        <taxon>Sordariomycetidae</taxon>
        <taxon>Diaporthales</taxon>
        <taxon>Cytosporaceae</taxon>
        <taxon>Cytospora</taxon>
    </lineage>
</organism>
<feature type="transmembrane region" description="Helical" evidence="1">
    <location>
        <begin position="7"/>
        <end position="25"/>
    </location>
</feature>
<comment type="caution">
    <text evidence="2">The sequence shown here is derived from an EMBL/GenBank/DDBJ whole genome shotgun (WGS) entry which is preliminary data.</text>
</comment>
<proteinExistence type="predicted"/>
<gene>
    <name evidence="2" type="ORF">SLS53_008125</name>
</gene>
<dbReference type="PANTHER" id="PTHR28029">
    <property type="entry name" value="PROTEIN ILM1"/>
    <property type="match status" value="1"/>
</dbReference>
<name>A0AAN9U6F8_9PEZI</name>
<reference evidence="2 3" key="1">
    <citation type="journal article" date="2023" name="PLoS ONE">
        <title>Cytospora paraplurivora sp. nov. isolated from orchards with fruit tree decline syndrome in Ontario, Canada.</title>
        <authorList>
            <person name="Ilyukhin E."/>
            <person name="Nguyen H.D.T."/>
            <person name="Castle A.J."/>
            <person name="Ellouze W."/>
        </authorList>
    </citation>
    <scope>NUCLEOTIDE SEQUENCE [LARGE SCALE GENOMIC DNA]</scope>
    <source>
        <strain evidence="2 3">FDS-564</strain>
    </source>
</reference>
<evidence type="ECO:0008006" key="4">
    <source>
        <dbReference type="Google" id="ProtNLM"/>
    </source>
</evidence>
<sequence>MGVFSARTIITTISLFHIIAGYYFITSPVSLADHSLVFVIGEAMGMPQEPSLEKHSPALAFMAVIIAIIGLTDLVSLTLPEEVCIIHHWGTQAPLRLFISLILLAYTFTFSPSSPLYVDPKTRGHTSHPDAHFRNPGYVASSWGGDGLKNRVFFAFMFIEMVSWFSLWVTLRDERRAILSKNEMARARTHTE</sequence>
<accession>A0AAN9U6F8</accession>
<evidence type="ECO:0000313" key="3">
    <source>
        <dbReference type="Proteomes" id="UP001320245"/>
    </source>
</evidence>
<dbReference type="EMBL" id="JAJSPL020000046">
    <property type="protein sequence ID" value="KAK7733659.1"/>
    <property type="molecule type" value="Genomic_DNA"/>
</dbReference>
<dbReference type="InterPro" id="IPR018815">
    <property type="entry name" value="Incr_loss_mito_DNA_1"/>
</dbReference>
<evidence type="ECO:0000256" key="1">
    <source>
        <dbReference type="SAM" id="Phobius"/>
    </source>
</evidence>
<keyword evidence="3" id="KW-1185">Reference proteome</keyword>
<evidence type="ECO:0000313" key="2">
    <source>
        <dbReference type="EMBL" id="KAK7733659.1"/>
    </source>
</evidence>
<protein>
    <recommendedName>
        <fullName evidence="4">Increased loss of mitochondrial DNA protein 1</fullName>
    </recommendedName>
</protein>
<keyword evidence="1" id="KW-0812">Transmembrane</keyword>
<feature type="transmembrane region" description="Helical" evidence="1">
    <location>
        <begin position="97"/>
        <end position="118"/>
    </location>
</feature>
<keyword evidence="1" id="KW-1133">Transmembrane helix</keyword>
<dbReference type="Proteomes" id="UP001320245">
    <property type="component" value="Unassembled WGS sequence"/>
</dbReference>
<keyword evidence="1" id="KW-0472">Membrane</keyword>